<keyword evidence="1" id="KW-0479">Metal-binding</keyword>
<comment type="caution">
    <text evidence="4">The sequence shown here is derived from an EMBL/GenBank/DDBJ whole genome shotgun (WGS) entry which is preliminary data.</text>
</comment>
<keyword evidence="1" id="KW-0862">Zinc</keyword>
<evidence type="ECO:0000313" key="5">
    <source>
        <dbReference type="Proteomes" id="UP001497480"/>
    </source>
</evidence>
<evidence type="ECO:0000256" key="1">
    <source>
        <dbReference type="PROSITE-ProRule" id="PRU00047"/>
    </source>
</evidence>
<sequence length="434" mass="49927">MVGRGAANLDFMAAMITTIQGVNANLHQLNQQQQQTQLSQRTTQYKGLDKFCRRQPPKFEGGFALEAPNEWIRDLEKIVRALMCTEEQTVTYATYMLSKEAENWWEFPRRQMVHEYQMVIWMTFKDNFLQKYFPVDMKIKKEMEFLRLQHGSLSVGEYAAKFEELARYAPHYNKVGNERSNCAKFEDVLKQDLKVMFVHQQKPDFATLVNKCRLYEESIKAMNASLKSVVSPTTSFGPQRNAGQGFGRGRSFNRNQKPYASSSSGSQQSNVWPFNNRSFRQGKSNNYNNSRNTKNNNNSRVSASVGNYNNNTPPWCSKCKGKHNGFDCPVCFHCNQPGHIKPMCPKLKREEVNIVQATRQKAKGGVFTMSETEIEENEDLIQGTCRINEISLCVLFHLGATHSFIFIDVVNRLALLLCLYPMTYLYPRLPMNLS</sequence>
<feature type="compositionally biased region" description="Polar residues" evidence="2">
    <location>
        <begin position="230"/>
        <end position="242"/>
    </location>
</feature>
<dbReference type="InterPro" id="IPR005162">
    <property type="entry name" value="Retrotrans_gag_dom"/>
</dbReference>
<accession>A0AAV1YAX0</accession>
<name>A0AAV1YAX0_LUPLU</name>
<dbReference type="Pfam" id="PF08284">
    <property type="entry name" value="RVP_2"/>
    <property type="match status" value="1"/>
</dbReference>
<feature type="compositionally biased region" description="Polar residues" evidence="2">
    <location>
        <begin position="270"/>
        <end position="283"/>
    </location>
</feature>
<feature type="domain" description="CCHC-type" evidence="3">
    <location>
        <begin position="331"/>
        <end position="346"/>
    </location>
</feature>
<evidence type="ECO:0000259" key="3">
    <source>
        <dbReference type="PROSITE" id="PS50158"/>
    </source>
</evidence>
<feature type="compositionally biased region" description="Low complexity" evidence="2">
    <location>
        <begin position="284"/>
        <end position="299"/>
    </location>
</feature>
<dbReference type="PROSITE" id="PS50158">
    <property type="entry name" value="ZF_CCHC"/>
    <property type="match status" value="1"/>
</dbReference>
<dbReference type="Proteomes" id="UP001497480">
    <property type="component" value="Unassembled WGS sequence"/>
</dbReference>
<keyword evidence="5" id="KW-1185">Reference proteome</keyword>
<dbReference type="PANTHER" id="PTHR34482:SF48">
    <property type="entry name" value="GAG PROTEASE POLYPROTEIN"/>
    <property type="match status" value="1"/>
</dbReference>
<organism evidence="4 5">
    <name type="scientific">Lupinus luteus</name>
    <name type="common">European yellow lupine</name>
    <dbReference type="NCBI Taxonomy" id="3873"/>
    <lineage>
        <taxon>Eukaryota</taxon>
        <taxon>Viridiplantae</taxon>
        <taxon>Streptophyta</taxon>
        <taxon>Embryophyta</taxon>
        <taxon>Tracheophyta</taxon>
        <taxon>Spermatophyta</taxon>
        <taxon>Magnoliopsida</taxon>
        <taxon>eudicotyledons</taxon>
        <taxon>Gunneridae</taxon>
        <taxon>Pentapetalae</taxon>
        <taxon>rosids</taxon>
        <taxon>fabids</taxon>
        <taxon>Fabales</taxon>
        <taxon>Fabaceae</taxon>
        <taxon>Papilionoideae</taxon>
        <taxon>50 kb inversion clade</taxon>
        <taxon>genistoids sensu lato</taxon>
        <taxon>core genistoids</taxon>
        <taxon>Genisteae</taxon>
        <taxon>Lupinus</taxon>
    </lineage>
</organism>
<keyword evidence="1" id="KW-0863">Zinc-finger</keyword>
<dbReference type="SMART" id="SM00343">
    <property type="entry name" value="ZnF_C2HC"/>
    <property type="match status" value="1"/>
</dbReference>
<gene>
    <name evidence="4" type="ORF">LLUT_LOCUS32196</name>
</gene>
<dbReference type="GO" id="GO:0003676">
    <property type="term" value="F:nucleic acid binding"/>
    <property type="evidence" value="ECO:0007669"/>
    <property type="project" value="InterPro"/>
</dbReference>
<evidence type="ECO:0000256" key="2">
    <source>
        <dbReference type="SAM" id="MobiDB-lite"/>
    </source>
</evidence>
<reference evidence="4 5" key="1">
    <citation type="submission" date="2024-03" db="EMBL/GenBank/DDBJ databases">
        <authorList>
            <person name="Martinez-Hernandez J."/>
        </authorList>
    </citation>
    <scope>NUCLEOTIDE SEQUENCE [LARGE SCALE GENOMIC DNA]</scope>
</reference>
<feature type="region of interest" description="Disordered" evidence="2">
    <location>
        <begin position="230"/>
        <end position="304"/>
    </location>
</feature>
<evidence type="ECO:0000313" key="4">
    <source>
        <dbReference type="EMBL" id="CAL0331136.1"/>
    </source>
</evidence>
<dbReference type="GO" id="GO:0008270">
    <property type="term" value="F:zinc ion binding"/>
    <property type="evidence" value="ECO:0007669"/>
    <property type="project" value="UniProtKB-KW"/>
</dbReference>
<protein>
    <recommendedName>
        <fullName evidence="3">CCHC-type domain-containing protein</fullName>
    </recommendedName>
</protein>
<dbReference type="AlphaFoldDB" id="A0AAV1YAX0"/>
<dbReference type="Pfam" id="PF03732">
    <property type="entry name" value="Retrotrans_gag"/>
    <property type="match status" value="1"/>
</dbReference>
<dbReference type="InterPro" id="IPR001878">
    <property type="entry name" value="Znf_CCHC"/>
</dbReference>
<proteinExistence type="predicted"/>
<dbReference type="EMBL" id="CAXHTB010000023">
    <property type="protein sequence ID" value="CAL0331136.1"/>
    <property type="molecule type" value="Genomic_DNA"/>
</dbReference>
<dbReference type="PANTHER" id="PTHR34482">
    <property type="entry name" value="DNA DAMAGE-INDUCIBLE PROTEIN 1-LIKE"/>
    <property type="match status" value="1"/>
</dbReference>